<keyword evidence="11" id="KW-1185">Reference proteome</keyword>
<feature type="domain" description="RNA polymerase sigma factor 70 region 4 type 2" evidence="9">
    <location>
        <begin position="97"/>
        <end position="147"/>
    </location>
</feature>
<dbReference type="EMBL" id="JACHMN010000003">
    <property type="protein sequence ID" value="MBB5873076.1"/>
    <property type="molecule type" value="Genomic_DNA"/>
</dbReference>
<dbReference type="InterPro" id="IPR007627">
    <property type="entry name" value="RNA_pol_sigma70_r2"/>
</dbReference>
<dbReference type="Pfam" id="PF08281">
    <property type="entry name" value="Sigma70_r4_2"/>
    <property type="match status" value="1"/>
</dbReference>
<dbReference type="InterPro" id="IPR036388">
    <property type="entry name" value="WH-like_DNA-bd_sf"/>
</dbReference>
<feature type="compositionally biased region" description="Pro residues" evidence="6">
    <location>
        <begin position="211"/>
        <end position="240"/>
    </location>
</feature>
<dbReference type="CDD" id="cd06171">
    <property type="entry name" value="Sigma70_r4"/>
    <property type="match status" value="1"/>
</dbReference>
<dbReference type="InterPro" id="IPR014284">
    <property type="entry name" value="RNA_pol_sigma-70_dom"/>
</dbReference>
<evidence type="ECO:0000259" key="9">
    <source>
        <dbReference type="Pfam" id="PF08281"/>
    </source>
</evidence>
<evidence type="ECO:0000256" key="6">
    <source>
        <dbReference type="SAM" id="MobiDB-lite"/>
    </source>
</evidence>
<keyword evidence="2" id="KW-0805">Transcription regulation</keyword>
<dbReference type="GO" id="GO:0003677">
    <property type="term" value="F:DNA binding"/>
    <property type="evidence" value="ECO:0007669"/>
    <property type="project" value="UniProtKB-KW"/>
</dbReference>
<evidence type="ECO:0000256" key="4">
    <source>
        <dbReference type="ARBA" id="ARBA00023125"/>
    </source>
</evidence>
<keyword evidence="3" id="KW-0731">Sigma factor</keyword>
<evidence type="ECO:0000256" key="1">
    <source>
        <dbReference type="ARBA" id="ARBA00010641"/>
    </source>
</evidence>
<dbReference type="NCBIfam" id="TIGR02937">
    <property type="entry name" value="sigma70-ECF"/>
    <property type="match status" value="1"/>
</dbReference>
<dbReference type="Pfam" id="PF04542">
    <property type="entry name" value="Sigma70_r2"/>
    <property type="match status" value="1"/>
</dbReference>
<comment type="similarity">
    <text evidence="1">Belongs to the sigma-70 factor family. ECF subfamily.</text>
</comment>
<sequence>MEPRDFDTFYSAHFADTVALTYAYTGDLAGAQDLTQEAFSRAWQRWASVSTYDQPVAWVRHVALNLARSRWRHLRVATAYLLRQRADDAPPPEPDHVALVAALRTLPENQRRAIVLHHLMDLPVSEVAREMSAAEGTVKSWLSRGRAGLATTLGAEMRAEVGSRVTAPPAVEVRAKAEHQRRVRRAAGAVVAVLVVLLVVASQLLPIRQNPLPPITPSPSVSPTPAPTGPVAPQPLPLDPRPTGDPLATRDWSAVSIRLVSAERSCPRGLIRFTRTGDGPATGPSTFPKAVFEPSRVLVGDLNGDGRAEAVLWVTCFNNEEDSGDGRGRLLIVGREADGELRERGWAGHLGALFTSTWIAGGILHVGEDDGGNPLGQVDTFSLTGDRVTARGPAPAYPLIYPTTTMPLHVTSALPCAGGLAPQVPGRLSFDSAGFQVDSDRAYNVSGANTHGAGPHFIPAGRTPRIVLLLAIGCAPPTPPGGSSPETYVEPWNTLVAFERAPDGWHELRTYTVASGDPVGYWRIEAGRLIASFGRVGGTSRESSFPLPE</sequence>
<dbReference type="PANTHER" id="PTHR43133:SF50">
    <property type="entry name" value="ECF RNA POLYMERASE SIGMA FACTOR SIGM"/>
    <property type="match status" value="1"/>
</dbReference>
<feature type="domain" description="RNA polymerase sigma-70 region 2" evidence="8">
    <location>
        <begin position="10"/>
        <end position="74"/>
    </location>
</feature>
<dbReference type="InterPro" id="IPR039425">
    <property type="entry name" value="RNA_pol_sigma-70-like"/>
</dbReference>
<name>A0A841BZQ8_9ACTN</name>
<keyword evidence="7" id="KW-1133">Transmembrane helix</keyword>
<reference evidence="10 11" key="1">
    <citation type="submission" date="2020-08" db="EMBL/GenBank/DDBJ databases">
        <title>Sequencing the genomes of 1000 actinobacteria strains.</title>
        <authorList>
            <person name="Klenk H.-P."/>
        </authorList>
    </citation>
    <scope>NUCLEOTIDE SEQUENCE [LARGE SCALE GENOMIC DNA]</scope>
    <source>
        <strain evidence="10 11">DSM 45362</strain>
    </source>
</reference>
<evidence type="ECO:0000313" key="11">
    <source>
        <dbReference type="Proteomes" id="UP000587527"/>
    </source>
</evidence>
<dbReference type="Gene3D" id="1.10.10.10">
    <property type="entry name" value="Winged helix-like DNA-binding domain superfamily/Winged helix DNA-binding domain"/>
    <property type="match status" value="1"/>
</dbReference>
<protein>
    <submittedName>
        <fullName evidence="10">RNA polymerase sigma-70 factor (Sigma-E family)</fullName>
    </submittedName>
</protein>
<evidence type="ECO:0000256" key="3">
    <source>
        <dbReference type="ARBA" id="ARBA00023082"/>
    </source>
</evidence>
<dbReference type="Gene3D" id="1.10.1740.10">
    <property type="match status" value="1"/>
</dbReference>
<evidence type="ECO:0000256" key="5">
    <source>
        <dbReference type="ARBA" id="ARBA00023163"/>
    </source>
</evidence>
<organism evidence="10 11">
    <name type="scientific">Allocatelliglobosispora scoriae</name>
    <dbReference type="NCBI Taxonomy" id="643052"/>
    <lineage>
        <taxon>Bacteria</taxon>
        <taxon>Bacillati</taxon>
        <taxon>Actinomycetota</taxon>
        <taxon>Actinomycetes</taxon>
        <taxon>Micromonosporales</taxon>
        <taxon>Micromonosporaceae</taxon>
        <taxon>Allocatelliglobosispora</taxon>
    </lineage>
</organism>
<keyword evidence="7" id="KW-0472">Membrane</keyword>
<dbReference type="InterPro" id="IPR013324">
    <property type="entry name" value="RNA_pol_sigma_r3/r4-like"/>
</dbReference>
<dbReference type="Proteomes" id="UP000587527">
    <property type="component" value="Unassembled WGS sequence"/>
</dbReference>
<accession>A0A841BZQ8</accession>
<dbReference type="AlphaFoldDB" id="A0A841BZQ8"/>
<evidence type="ECO:0000256" key="7">
    <source>
        <dbReference type="SAM" id="Phobius"/>
    </source>
</evidence>
<keyword evidence="7" id="KW-0812">Transmembrane</keyword>
<evidence type="ECO:0000313" key="10">
    <source>
        <dbReference type="EMBL" id="MBB5873076.1"/>
    </source>
</evidence>
<dbReference type="GO" id="GO:0016987">
    <property type="term" value="F:sigma factor activity"/>
    <property type="evidence" value="ECO:0007669"/>
    <property type="project" value="UniProtKB-KW"/>
</dbReference>
<comment type="caution">
    <text evidence="10">The sequence shown here is derived from an EMBL/GenBank/DDBJ whole genome shotgun (WGS) entry which is preliminary data.</text>
</comment>
<evidence type="ECO:0000256" key="2">
    <source>
        <dbReference type="ARBA" id="ARBA00023015"/>
    </source>
</evidence>
<gene>
    <name evidence="10" type="ORF">F4553_006510</name>
</gene>
<feature type="region of interest" description="Disordered" evidence="6">
    <location>
        <begin position="209"/>
        <end position="244"/>
    </location>
</feature>
<dbReference type="SUPFAM" id="SSF88946">
    <property type="entry name" value="Sigma2 domain of RNA polymerase sigma factors"/>
    <property type="match status" value="1"/>
</dbReference>
<dbReference type="SUPFAM" id="SSF88659">
    <property type="entry name" value="Sigma3 and sigma4 domains of RNA polymerase sigma factors"/>
    <property type="match status" value="1"/>
</dbReference>
<dbReference type="GO" id="GO:0006352">
    <property type="term" value="P:DNA-templated transcription initiation"/>
    <property type="evidence" value="ECO:0007669"/>
    <property type="project" value="InterPro"/>
</dbReference>
<keyword evidence="4" id="KW-0238">DNA-binding</keyword>
<dbReference type="RefSeq" id="WP_184843685.1">
    <property type="nucleotide sequence ID" value="NZ_JACHMN010000003.1"/>
</dbReference>
<proteinExistence type="inferred from homology"/>
<feature type="transmembrane region" description="Helical" evidence="7">
    <location>
        <begin position="186"/>
        <end position="205"/>
    </location>
</feature>
<evidence type="ECO:0000259" key="8">
    <source>
        <dbReference type="Pfam" id="PF04542"/>
    </source>
</evidence>
<dbReference type="PANTHER" id="PTHR43133">
    <property type="entry name" value="RNA POLYMERASE ECF-TYPE SIGMA FACTO"/>
    <property type="match status" value="1"/>
</dbReference>
<keyword evidence="5" id="KW-0804">Transcription</keyword>
<dbReference type="InterPro" id="IPR013249">
    <property type="entry name" value="RNA_pol_sigma70_r4_t2"/>
</dbReference>
<dbReference type="InterPro" id="IPR013325">
    <property type="entry name" value="RNA_pol_sigma_r2"/>
</dbReference>